<evidence type="ECO:0000313" key="2">
    <source>
        <dbReference type="Proteomes" id="UP000085678"/>
    </source>
</evidence>
<dbReference type="InParanoid" id="A0A1S3HH88"/>
<feature type="region of interest" description="Disordered" evidence="1">
    <location>
        <begin position="113"/>
        <end position="141"/>
    </location>
</feature>
<dbReference type="KEGG" id="lak:106155254"/>
<proteinExistence type="predicted"/>
<feature type="compositionally biased region" description="Polar residues" evidence="1">
    <location>
        <begin position="7"/>
        <end position="37"/>
    </location>
</feature>
<evidence type="ECO:0000313" key="3">
    <source>
        <dbReference type="RefSeq" id="XP_013385448.1"/>
    </source>
</evidence>
<sequence length="172" mass="18558">MEDVEENITTSKVLSSTRTVTLTPGSLSKRTDQKSTVSTFLPATSLSEKSSLKPLSFNKTTSLGTLAATTATPHQKHHKPVVVPPTGDSKITGHQPTLSALLTKTTTATTKISTTIQTTPSSSSSPTPVAPSTSDKSRYTCPQNFEPNYQTFIYRDHCFHITPSSPCFLQKN</sequence>
<protein>
    <submittedName>
        <fullName evidence="3">Mucin-5B-like</fullName>
    </submittedName>
</protein>
<name>A0A1S3HH88_LINAN</name>
<dbReference type="AlphaFoldDB" id="A0A1S3HH88"/>
<reference evidence="3" key="1">
    <citation type="submission" date="2025-08" db="UniProtKB">
        <authorList>
            <consortium name="RefSeq"/>
        </authorList>
    </citation>
    <scope>IDENTIFICATION</scope>
    <source>
        <tissue evidence="3">Gonads</tissue>
    </source>
</reference>
<feature type="region of interest" description="Disordered" evidence="1">
    <location>
        <begin position="1"/>
        <end position="37"/>
    </location>
</feature>
<dbReference type="GeneID" id="106155254"/>
<evidence type="ECO:0000256" key="1">
    <source>
        <dbReference type="SAM" id="MobiDB-lite"/>
    </source>
</evidence>
<keyword evidence="2" id="KW-1185">Reference proteome</keyword>
<feature type="region of interest" description="Disordered" evidence="1">
    <location>
        <begin position="70"/>
        <end position="94"/>
    </location>
</feature>
<dbReference type="RefSeq" id="XP_013385448.1">
    <property type="nucleotide sequence ID" value="XM_013529994.1"/>
</dbReference>
<dbReference type="Proteomes" id="UP000085678">
    <property type="component" value="Unplaced"/>
</dbReference>
<gene>
    <name evidence="3" type="primary">LOC106155254</name>
</gene>
<feature type="compositionally biased region" description="Low complexity" evidence="1">
    <location>
        <begin position="113"/>
        <end position="134"/>
    </location>
</feature>
<accession>A0A1S3HH88</accession>
<organism evidence="2 3">
    <name type="scientific">Lingula anatina</name>
    <name type="common">Brachiopod</name>
    <name type="synonym">Lingula unguis</name>
    <dbReference type="NCBI Taxonomy" id="7574"/>
    <lineage>
        <taxon>Eukaryota</taxon>
        <taxon>Metazoa</taxon>
        <taxon>Spiralia</taxon>
        <taxon>Lophotrochozoa</taxon>
        <taxon>Brachiopoda</taxon>
        <taxon>Linguliformea</taxon>
        <taxon>Lingulata</taxon>
        <taxon>Lingulida</taxon>
        <taxon>Linguloidea</taxon>
        <taxon>Lingulidae</taxon>
        <taxon>Lingula</taxon>
    </lineage>
</organism>